<name>A0AAV0B6R0_PHAPC</name>
<dbReference type="EMBL" id="CALTRL010003626">
    <property type="protein sequence ID" value="CAH7681576.1"/>
    <property type="molecule type" value="Genomic_DNA"/>
</dbReference>
<accession>A0AAV0B6R0</accession>
<protein>
    <submittedName>
        <fullName evidence="1">Uncharacterized protein</fullName>
    </submittedName>
</protein>
<sequence length="96" mass="11114">MNKAKSQASAKNRFLIRTRLETRESADFDSRCLIRSRHPNSDQLDPTALYSNHPSYFFLYSPTTLRSTRVIAITGEIQSYVRSGEDAYPSFRSYRT</sequence>
<reference evidence="1" key="1">
    <citation type="submission" date="2022-06" db="EMBL/GenBank/DDBJ databases">
        <authorList>
            <consortium name="SYNGENTA / RWTH Aachen University"/>
        </authorList>
    </citation>
    <scope>NUCLEOTIDE SEQUENCE</scope>
</reference>
<evidence type="ECO:0000313" key="2">
    <source>
        <dbReference type="Proteomes" id="UP001153365"/>
    </source>
</evidence>
<dbReference type="AlphaFoldDB" id="A0AAV0B6R0"/>
<evidence type="ECO:0000313" key="1">
    <source>
        <dbReference type="EMBL" id="CAH7681576.1"/>
    </source>
</evidence>
<organism evidence="1 2">
    <name type="scientific">Phakopsora pachyrhizi</name>
    <name type="common">Asian soybean rust disease fungus</name>
    <dbReference type="NCBI Taxonomy" id="170000"/>
    <lineage>
        <taxon>Eukaryota</taxon>
        <taxon>Fungi</taxon>
        <taxon>Dikarya</taxon>
        <taxon>Basidiomycota</taxon>
        <taxon>Pucciniomycotina</taxon>
        <taxon>Pucciniomycetes</taxon>
        <taxon>Pucciniales</taxon>
        <taxon>Phakopsoraceae</taxon>
        <taxon>Phakopsora</taxon>
    </lineage>
</organism>
<comment type="caution">
    <text evidence="1">The sequence shown here is derived from an EMBL/GenBank/DDBJ whole genome shotgun (WGS) entry which is preliminary data.</text>
</comment>
<proteinExistence type="predicted"/>
<keyword evidence="2" id="KW-1185">Reference proteome</keyword>
<gene>
    <name evidence="1" type="ORF">PPACK8108_LOCUS14188</name>
</gene>
<dbReference type="Proteomes" id="UP001153365">
    <property type="component" value="Unassembled WGS sequence"/>
</dbReference>